<keyword evidence="2 4" id="KW-0238">DNA-binding</keyword>
<dbReference type="Gene3D" id="1.10.357.10">
    <property type="entry name" value="Tetracycline Repressor, domain 2"/>
    <property type="match status" value="1"/>
</dbReference>
<dbReference type="SUPFAM" id="SSF46689">
    <property type="entry name" value="Homeodomain-like"/>
    <property type="match status" value="1"/>
</dbReference>
<proteinExistence type="predicted"/>
<evidence type="ECO:0000256" key="3">
    <source>
        <dbReference type="ARBA" id="ARBA00023163"/>
    </source>
</evidence>
<dbReference type="InterPro" id="IPR011075">
    <property type="entry name" value="TetR_C"/>
</dbReference>
<dbReference type="InterPro" id="IPR036271">
    <property type="entry name" value="Tet_transcr_reg_TetR-rel_C_sf"/>
</dbReference>
<dbReference type="RefSeq" id="WP_113953879.1">
    <property type="nucleotide sequence ID" value="NZ_QNRT01000002.1"/>
</dbReference>
<comment type="caution">
    <text evidence="6">The sequence shown here is derived from an EMBL/GenBank/DDBJ whole genome shotgun (WGS) entry which is preliminary data.</text>
</comment>
<keyword evidence="1" id="KW-0805">Transcription regulation</keyword>
<sequence length="197" mass="21474">MRYQETHKSETRRKLISQASIRLRRDGLNAVGLRTLVADAGVTHGAFYAHFPSKAKLVEAAIEEALSQTYQNLLAVVQLAEANEQLEAFVSAYLSQRHWESFDNGCIIAALAPEVSRESHEMRVALTEGARPIVSLLARLLPDGGGSPNREARATTIFAGMVGALQFARLYDDVTAVNAMLAAARVNALIAARQGWK</sequence>
<evidence type="ECO:0000313" key="7">
    <source>
        <dbReference type="Proteomes" id="UP000253083"/>
    </source>
</evidence>
<evidence type="ECO:0000256" key="2">
    <source>
        <dbReference type="ARBA" id="ARBA00023125"/>
    </source>
</evidence>
<dbReference type="InterPro" id="IPR001647">
    <property type="entry name" value="HTH_TetR"/>
</dbReference>
<evidence type="ECO:0000256" key="1">
    <source>
        <dbReference type="ARBA" id="ARBA00023015"/>
    </source>
</evidence>
<dbReference type="GO" id="GO:0003677">
    <property type="term" value="F:DNA binding"/>
    <property type="evidence" value="ECO:0007669"/>
    <property type="project" value="UniProtKB-UniRule"/>
</dbReference>
<feature type="domain" description="HTH tetR-type" evidence="5">
    <location>
        <begin position="9"/>
        <end position="69"/>
    </location>
</feature>
<dbReference type="EMBL" id="QNRT01000002">
    <property type="protein sequence ID" value="RBP51083.1"/>
    <property type="molecule type" value="Genomic_DNA"/>
</dbReference>
<keyword evidence="3" id="KW-0804">Transcription</keyword>
<dbReference type="Proteomes" id="UP000253083">
    <property type="component" value="Unassembled WGS sequence"/>
</dbReference>
<dbReference type="FunCoup" id="A0A395JJX4">
    <property type="interactions" value="137"/>
</dbReference>
<dbReference type="OrthoDB" id="9798857at2"/>
<organism evidence="6 7">
    <name type="scientific">Arenicella xantha</name>
    <dbReference type="NCBI Taxonomy" id="644221"/>
    <lineage>
        <taxon>Bacteria</taxon>
        <taxon>Pseudomonadati</taxon>
        <taxon>Pseudomonadota</taxon>
        <taxon>Gammaproteobacteria</taxon>
        <taxon>Arenicellales</taxon>
        <taxon>Arenicellaceae</taxon>
        <taxon>Arenicella</taxon>
    </lineage>
</organism>
<feature type="DNA-binding region" description="H-T-H motif" evidence="4">
    <location>
        <begin position="32"/>
        <end position="51"/>
    </location>
</feature>
<name>A0A395JJX4_9GAMM</name>
<evidence type="ECO:0000259" key="5">
    <source>
        <dbReference type="PROSITE" id="PS50977"/>
    </source>
</evidence>
<accession>A0A395JJX4</accession>
<evidence type="ECO:0000313" key="6">
    <source>
        <dbReference type="EMBL" id="RBP51083.1"/>
    </source>
</evidence>
<dbReference type="PROSITE" id="PS50977">
    <property type="entry name" value="HTH_TETR_2"/>
    <property type="match status" value="1"/>
</dbReference>
<dbReference type="InParanoid" id="A0A395JJX4"/>
<evidence type="ECO:0000256" key="4">
    <source>
        <dbReference type="PROSITE-ProRule" id="PRU00335"/>
    </source>
</evidence>
<dbReference type="AlphaFoldDB" id="A0A395JJX4"/>
<dbReference type="Pfam" id="PF16925">
    <property type="entry name" value="TetR_C_13"/>
    <property type="match status" value="1"/>
</dbReference>
<dbReference type="PANTHER" id="PTHR47506:SF7">
    <property type="entry name" value="TRANSCRIPTIONAL REGULATORY PROTEIN"/>
    <property type="match status" value="1"/>
</dbReference>
<gene>
    <name evidence="6" type="ORF">DFR28_102502</name>
</gene>
<dbReference type="Pfam" id="PF00440">
    <property type="entry name" value="TetR_N"/>
    <property type="match status" value="1"/>
</dbReference>
<dbReference type="InterPro" id="IPR009057">
    <property type="entry name" value="Homeodomain-like_sf"/>
</dbReference>
<protein>
    <submittedName>
        <fullName evidence="6">TetR family transcriptional regulator</fullName>
    </submittedName>
</protein>
<dbReference type="Gene3D" id="1.10.10.60">
    <property type="entry name" value="Homeodomain-like"/>
    <property type="match status" value="1"/>
</dbReference>
<keyword evidence="7" id="KW-1185">Reference proteome</keyword>
<dbReference type="SUPFAM" id="SSF48498">
    <property type="entry name" value="Tetracyclin repressor-like, C-terminal domain"/>
    <property type="match status" value="1"/>
</dbReference>
<dbReference type="PANTHER" id="PTHR47506">
    <property type="entry name" value="TRANSCRIPTIONAL REGULATORY PROTEIN"/>
    <property type="match status" value="1"/>
</dbReference>
<reference evidence="6 7" key="1">
    <citation type="submission" date="2018-06" db="EMBL/GenBank/DDBJ databases">
        <title>Genomic Encyclopedia of Type Strains, Phase IV (KMG-IV): sequencing the most valuable type-strain genomes for metagenomic binning, comparative biology and taxonomic classification.</title>
        <authorList>
            <person name="Goeker M."/>
        </authorList>
    </citation>
    <scope>NUCLEOTIDE SEQUENCE [LARGE SCALE GENOMIC DNA]</scope>
    <source>
        <strain evidence="6 7">DSM 24032</strain>
    </source>
</reference>